<dbReference type="InterPro" id="IPR036188">
    <property type="entry name" value="FAD/NAD-bd_sf"/>
</dbReference>
<dbReference type="EMBL" id="LR026963">
    <property type="protein sequence ID" value="VBB68895.1"/>
    <property type="molecule type" value="Genomic_DNA"/>
</dbReference>
<dbReference type="NCBIfam" id="NF001933">
    <property type="entry name" value="PRK00711.1"/>
    <property type="match status" value="1"/>
</dbReference>
<comment type="similarity">
    <text evidence="1">Belongs to the DadA oxidoreductase family.</text>
</comment>
<dbReference type="SUPFAM" id="SSF54373">
    <property type="entry name" value="FAD-linked reductases, C-terminal domain"/>
    <property type="match status" value="1"/>
</dbReference>
<gene>
    <name evidence="3" type="ORF">RIEGSTA812A_PEG_368</name>
</gene>
<dbReference type="InterPro" id="IPR006076">
    <property type="entry name" value="FAD-dep_OxRdtase"/>
</dbReference>
<dbReference type="GO" id="GO:0055130">
    <property type="term" value="P:D-alanine catabolic process"/>
    <property type="evidence" value="ECO:0007669"/>
    <property type="project" value="TreeGrafter"/>
</dbReference>
<dbReference type="Gene3D" id="3.50.50.60">
    <property type="entry name" value="FAD/NAD(P)-binding domain"/>
    <property type="match status" value="2"/>
</dbReference>
<reference evidence="3" key="1">
    <citation type="submission" date="2018-10" db="EMBL/GenBank/DDBJ databases">
        <authorList>
            <person name="Gruber-Vodicka H."/>
            <person name="Jaeckle O."/>
        </authorList>
    </citation>
    <scope>NUCLEOTIDE SEQUENCE</scope>
</reference>
<dbReference type="PANTHER" id="PTHR13847">
    <property type="entry name" value="SARCOSINE DEHYDROGENASE-RELATED"/>
    <property type="match status" value="1"/>
</dbReference>
<proteinExistence type="inferred from homology"/>
<dbReference type="GO" id="GO:0008718">
    <property type="term" value="F:D-amino-acid dehydrogenase activity"/>
    <property type="evidence" value="ECO:0007669"/>
    <property type="project" value="TreeGrafter"/>
</dbReference>
<keyword evidence="3" id="KW-0560">Oxidoreductase</keyword>
<feature type="domain" description="FAD dependent oxidoreductase" evidence="2">
    <location>
        <begin position="2"/>
        <end position="397"/>
    </location>
</feature>
<dbReference type="EC" id="1.4.99.1" evidence="3"/>
<dbReference type="Gene3D" id="3.30.9.10">
    <property type="entry name" value="D-Amino Acid Oxidase, subunit A, domain 2"/>
    <property type="match status" value="1"/>
</dbReference>
<sequence>MVVLGAGVIGVATAYRLAQEGHEVIVIDRRPYAGLETSFANGGQVSASHAEPWATPTALLKVLRWLGREDAPLVYQWTRWDPALWSWLWRFLCNCTSARAHHNIGRSLRLALYSRAMLKVLRAETGITYDNCKSGILHIYRMARAFSHACAAATIMRAHGLECRPCSMATCLTIEPALVNIAPHLAGGLYSPDDESGDAYLFTTRLAGLAQAAGVDFRFGVTVRGLEAEAGRIVHVVTDHGPITGVLYVLSLGSYSPLIANTIGLNLPIYPAKGYSLTVDATGFSGAPTVSITDDEYKMVYTRLRNRLRIAGTAELVGWDATLTPLRAEFLLKRARILFPNGGDYASAVSWAGLRPQTPDSVPIIGCTPWPELLLNTGHGTLGWTMAVGSACIIADLVAGRPPAIDLEGLGLERF</sequence>
<organism evidence="3">
    <name type="scientific">invertebrate metagenome</name>
    <dbReference type="NCBI Taxonomy" id="1711999"/>
    <lineage>
        <taxon>unclassified sequences</taxon>
        <taxon>metagenomes</taxon>
        <taxon>organismal metagenomes</taxon>
    </lineage>
</organism>
<dbReference type="GO" id="GO:0005886">
    <property type="term" value="C:plasma membrane"/>
    <property type="evidence" value="ECO:0007669"/>
    <property type="project" value="TreeGrafter"/>
</dbReference>
<evidence type="ECO:0000256" key="1">
    <source>
        <dbReference type="ARBA" id="ARBA00009410"/>
    </source>
</evidence>
<protein>
    <submittedName>
        <fullName evidence="3">D-amino acid dehydrogenase small subunit</fullName>
        <ecNumber evidence="3">1.4.99.1</ecNumber>
    </submittedName>
</protein>
<dbReference type="PANTHER" id="PTHR13847:SF280">
    <property type="entry name" value="D-AMINO ACID DEHYDROGENASE"/>
    <property type="match status" value="1"/>
</dbReference>
<evidence type="ECO:0000259" key="2">
    <source>
        <dbReference type="Pfam" id="PF01266"/>
    </source>
</evidence>
<dbReference type="Pfam" id="PF01266">
    <property type="entry name" value="DAO"/>
    <property type="match status" value="1"/>
</dbReference>
<evidence type="ECO:0000313" key="3">
    <source>
        <dbReference type="EMBL" id="VBB68895.1"/>
    </source>
</evidence>
<dbReference type="SUPFAM" id="SSF51905">
    <property type="entry name" value="FAD/NAD(P)-binding domain"/>
    <property type="match status" value="1"/>
</dbReference>
<name>A0A484H6B9_9ZZZZ</name>
<dbReference type="GO" id="GO:0005737">
    <property type="term" value="C:cytoplasm"/>
    <property type="evidence" value="ECO:0007669"/>
    <property type="project" value="TreeGrafter"/>
</dbReference>
<dbReference type="AlphaFoldDB" id="A0A484H6B9"/>
<accession>A0A484H6B9</accession>